<dbReference type="RefSeq" id="XP_012198851.1">
    <property type="nucleotide sequence ID" value="XM_012343461.1"/>
</dbReference>
<dbReference type="PANTHER" id="PTHR14296:SF3">
    <property type="entry name" value="DIKAR, ISOFORM F"/>
    <property type="match status" value="1"/>
</dbReference>
<dbReference type="GO" id="GO:0031213">
    <property type="term" value="C:RSF complex"/>
    <property type="evidence" value="ECO:0007669"/>
    <property type="project" value="InterPro"/>
</dbReference>
<feature type="compositionally biased region" description="Basic and acidic residues" evidence="1">
    <location>
        <begin position="446"/>
        <end position="484"/>
    </location>
</feature>
<feature type="compositionally biased region" description="Low complexity" evidence="1">
    <location>
        <begin position="41"/>
        <end position="51"/>
    </location>
</feature>
<feature type="region of interest" description="Disordered" evidence="1">
    <location>
        <begin position="209"/>
        <end position="251"/>
    </location>
</feature>
<gene>
    <name evidence="3" type="ORF">SPRG_04541</name>
</gene>
<dbReference type="PANTHER" id="PTHR14296">
    <property type="entry name" value="REMODELING AND SPACING FACTOR 1"/>
    <property type="match status" value="1"/>
</dbReference>
<dbReference type="EMBL" id="KK583201">
    <property type="protein sequence ID" value="KDO30640.1"/>
    <property type="molecule type" value="Genomic_DNA"/>
</dbReference>
<reference evidence="3 4" key="1">
    <citation type="journal article" date="2013" name="PLoS Genet.">
        <title>Distinctive expansion of potential virulence genes in the genome of the oomycete fish pathogen Saprolegnia parasitica.</title>
        <authorList>
            <person name="Jiang R.H."/>
            <person name="de Bruijn I."/>
            <person name="Haas B.J."/>
            <person name="Belmonte R."/>
            <person name="Lobach L."/>
            <person name="Christie J."/>
            <person name="van den Ackerveken G."/>
            <person name="Bottin A."/>
            <person name="Bulone V."/>
            <person name="Diaz-Moreno S.M."/>
            <person name="Dumas B."/>
            <person name="Fan L."/>
            <person name="Gaulin E."/>
            <person name="Govers F."/>
            <person name="Grenville-Briggs L.J."/>
            <person name="Horner N.R."/>
            <person name="Levin J.Z."/>
            <person name="Mammella M."/>
            <person name="Meijer H.J."/>
            <person name="Morris P."/>
            <person name="Nusbaum C."/>
            <person name="Oome S."/>
            <person name="Phillips A.J."/>
            <person name="van Rooyen D."/>
            <person name="Rzeszutek E."/>
            <person name="Saraiva M."/>
            <person name="Secombes C.J."/>
            <person name="Seidl M.F."/>
            <person name="Snel B."/>
            <person name="Stassen J.H."/>
            <person name="Sykes S."/>
            <person name="Tripathy S."/>
            <person name="van den Berg H."/>
            <person name="Vega-Arreguin J.C."/>
            <person name="Wawra S."/>
            <person name="Young S.K."/>
            <person name="Zeng Q."/>
            <person name="Dieguez-Uribeondo J."/>
            <person name="Russ C."/>
            <person name="Tyler B.M."/>
            <person name="van West P."/>
        </authorList>
    </citation>
    <scope>NUCLEOTIDE SEQUENCE [LARGE SCALE GENOMIC DNA]</scope>
    <source>
        <strain evidence="3 4">CBS 223.65</strain>
    </source>
</reference>
<evidence type="ECO:0000259" key="2">
    <source>
        <dbReference type="Pfam" id="PF23450"/>
    </source>
</evidence>
<dbReference type="OrthoDB" id="303107at2759"/>
<dbReference type="GO" id="GO:0006355">
    <property type="term" value="P:regulation of DNA-templated transcription"/>
    <property type="evidence" value="ECO:0007669"/>
    <property type="project" value="InterPro"/>
</dbReference>
<feature type="compositionally biased region" description="Basic and acidic residues" evidence="1">
    <location>
        <begin position="55"/>
        <end position="65"/>
    </location>
</feature>
<evidence type="ECO:0000313" key="4">
    <source>
        <dbReference type="Proteomes" id="UP000030745"/>
    </source>
</evidence>
<dbReference type="AlphaFoldDB" id="A0A067CN30"/>
<organism evidence="3 4">
    <name type="scientific">Saprolegnia parasitica (strain CBS 223.65)</name>
    <dbReference type="NCBI Taxonomy" id="695850"/>
    <lineage>
        <taxon>Eukaryota</taxon>
        <taxon>Sar</taxon>
        <taxon>Stramenopiles</taxon>
        <taxon>Oomycota</taxon>
        <taxon>Saprolegniomycetes</taxon>
        <taxon>Saprolegniales</taxon>
        <taxon>Saprolegniaceae</taxon>
        <taxon>Saprolegnia</taxon>
    </lineage>
</organism>
<dbReference type="InterPro" id="IPR056522">
    <property type="entry name" value="KIAA2026_hel"/>
</dbReference>
<evidence type="ECO:0000313" key="3">
    <source>
        <dbReference type="EMBL" id="KDO30640.1"/>
    </source>
</evidence>
<feature type="domain" description="Uncharacterized bromodomain-containing protein 10 helical" evidence="2">
    <location>
        <begin position="123"/>
        <end position="208"/>
    </location>
</feature>
<feature type="region of interest" description="Disordered" evidence="1">
    <location>
        <begin position="24"/>
        <end position="79"/>
    </location>
</feature>
<proteinExistence type="predicted"/>
<protein>
    <recommendedName>
        <fullName evidence="2">Uncharacterized bromodomain-containing protein 10 helical domain-containing protein</fullName>
    </recommendedName>
</protein>
<dbReference type="KEGG" id="spar:SPRG_04541"/>
<feature type="compositionally biased region" description="Acidic residues" evidence="1">
    <location>
        <begin position="219"/>
        <end position="232"/>
    </location>
</feature>
<accession>A0A067CN30</accession>
<dbReference type="VEuPathDB" id="FungiDB:SPRG_04541"/>
<keyword evidence="4" id="KW-1185">Reference proteome</keyword>
<dbReference type="GeneID" id="24126980"/>
<name>A0A067CN30_SAPPC</name>
<dbReference type="STRING" id="695850.A0A067CN30"/>
<feature type="region of interest" description="Disordered" evidence="1">
    <location>
        <begin position="442"/>
        <end position="505"/>
    </location>
</feature>
<dbReference type="Pfam" id="PF23450">
    <property type="entry name" value="KIAA2026_hel"/>
    <property type="match status" value="1"/>
</dbReference>
<dbReference type="Proteomes" id="UP000030745">
    <property type="component" value="Unassembled WGS sequence"/>
</dbReference>
<dbReference type="InterPro" id="IPR028938">
    <property type="entry name" value="Rsf1-like"/>
</dbReference>
<evidence type="ECO:0000256" key="1">
    <source>
        <dbReference type="SAM" id="MobiDB-lite"/>
    </source>
</evidence>
<dbReference type="OMA" id="QAMNTDR"/>
<sequence>MGEPGDAQGLMVWEKRKRVKPTIFQVEDYEPKKRQTKPAAKKPAPAKAKATSKAKKQEDDAEVKPAKKAKTSAKKEPAPSKGLDIAEFKKLLGSPFYLEDGAEWHGTDIDFDELATLRSMWQLPAACHILWLLQRPLNLKIYGTLREYEAALLNPETSVVLEEVFTKLLLAKKERDRLAQGAGLTYDWWNKRLKEHYAGRYQKLASLKRRANATSGSDEPVDDEDDNEDDENNSNTGDESVDETPKPSRRLKDLSDDEWALLDRLGASLGLLGDKNPLETHDFKALDPRTRCLVLLDLCESTVSHPSNLEYIREMEDDDLRVQPIGTDRVGNRYFYYAQFYHERRVYRLSPDADASWELWAKGLDTVTALHDALLLATKRGRRVAGETELIDHVEAMLEMMHNDAADMKREEEKALKRAILEAMPRKRSARIQVLTMEKFEEEQQERETRLAKESAEEERRRHKADAATAKEMERKRLLTEMDQRQALNTDRLTRRQKKLVEEKA</sequence>